<evidence type="ECO:0000313" key="2">
    <source>
        <dbReference type="EMBL" id="QDU43411.1"/>
    </source>
</evidence>
<dbReference type="InterPro" id="IPR036374">
    <property type="entry name" value="OxRdtase_Mopterin-bd_sf"/>
</dbReference>
<organism evidence="2 3">
    <name type="scientific">Symmachiella dynata</name>
    <dbReference type="NCBI Taxonomy" id="2527995"/>
    <lineage>
        <taxon>Bacteria</taxon>
        <taxon>Pseudomonadati</taxon>
        <taxon>Planctomycetota</taxon>
        <taxon>Planctomycetia</taxon>
        <taxon>Planctomycetales</taxon>
        <taxon>Planctomycetaceae</taxon>
        <taxon>Symmachiella</taxon>
    </lineage>
</organism>
<dbReference type="RefSeq" id="WP_145375520.1">
    <property type="nucleotide sequence ID" value="NZ_CP036276.1"/>
</dbReference>
<dbReference type="SUPFAM" id="SSF56524">
    <property type="entry name" value="Oxidoreductase molybdopterin-binding domain"/>
    <property type="match status" value="1"/>
</dbReference>
<protein>
    <submittedName>
        <fullName evidence="2">Sulfoxide reductase catalytic subunit YedY</fullName>
        <ecNumber evidence="2">1.8.-.-</ecNumber>
    </submittedName>
</protein>
<gene>
    <name evidence="2" type="primary">yedY_1</name>
    <name evidence="2" type="ORF">Mal52_18850</name>
</gene>
<dbReference type="AlphaFoldDB" id="A0A517ZLP7"/>
<dbReference type="PANTHER" id="PTHR43032:SF3">
    <property type="entry name" value="PROTEIN-METHIONINE-SULFOXIDE REDUCTASE CATALYTIC SUBUNIT MSRP"/>
    <property type="match status" value="1"/>
</dbReference>
<keyword evidence="3" id="KW-1185">Reference proteome</keyword>
<evidence type="ECO:0000259" key="1">
    <source>
        <dbReference type="Pfam" id="PF00174"/>
    </source>
</evidence>
<dbReference type="EMBL" id="CP036276">
    <property type="protein sequence ID" value="QDU43411.1"/>
    <property type="molecule type" value="Genomic_DNA"/>
</dbReference>
<feature type="domain" description="Oxidoreductase molybdopterin-binding" evidence="1">
    <location>
        <begin position="133"/>
        <end position="300"/>
    </location>
</feature>
<reference evidence="2 3" key="1">
    <citation type="submission" date="2019-02" db="EMBL/GenBank/DDBJ databases">
        <title>Deep-cultivation of Planctomycetes and their phenomic and genomic characterization uncovers novel biology.</title>
        <authorList>
            <person name="Wiegand S."/>
            <person name="Jogler M."/>
            <person name="Boedeker C."/>
            <person name="Pinto D."/>
            <person name="Vollmers J."/>
            <person name="Rivas-Marin E."/>
            <person name="Kohn T."/>
            <person name="Peeters S.H."/>
            <person name="Heuer A."/>
            <person name="Rast P."/>
            <person name="Oberbeckmann S."/>
            <person name="Bunk B."/>
            <person name="Jeske O."/>
            <person name="Meyerdierks A."/>
            <person name="Storesund J.E."/>
            <person name="Kallscheuer N."/>
            <person name="Luecker S."/>
            <person name="Lage O.M."/>
            <person name="Pohl T."/>
            <person name="Merkel B.J."/>
            <person name="Hornburger P."/>
            <person name="Mueller R.-W."/>
            <person name="Bruemmer F."/>
            <person name="Labrenz M."/>
            <person name="Spormann A.M."/>
            <person name="Op den Camp H."/>
            <person name="Overmann J."/>
            <person name="Amann R."/>
            <person name="Jetten M.S.M."/>
            <person name="Mascher T."/>
            <person name="Medema M.H."/>
            <person name="Devos D.P."/>
            <person name="Kaster A.-K."/>
            <person name="Ovreas L."/>
            <person name="Rohde M."/>
            <person name="Galperin M.Y."/>
            <person name="Jogler C."/>
        </authorList>
    </citation>
    <scope>NUCLEOTIDE SEQUENCE [LARGE SCALE GENOMIC DNA]</scope>
    <source>
        <strain evidence="2 3">Mal52</strain>
    </source>
</reference>
<proteinExistence type="predicted"/>
<dbReference type="GO" id="GO:0016491">
    <property type="term" value="F:oxidoreductase activity"/>
    <property type="evidence" value="ECO:0007669"/>
    <property type="project" value="UniProtKB-KW"/>
</dbReference>
<sequence>MQYHIRKPWQLAQKLHTPEDVYVNRRWHRREFLRTLGLSAAGIGMGAHLIGCDTASDEEVLKSGKVEVPAALAERAPEPTEKEWEPAKDNSFGALHNPNFEYGRPETKEEDASRYTNFYEFSGSKNNYSRVGDFEPHPWKFEITGLCAKPRVFDIDDIYKMMPFEERDYRHRCVETWAMCVPWTGFALSELLKKVEPTAQAKFVGFQTFDVPNKKDEQAGLPTFAGPNMSSGYPWPYTEGLTIDEAMNELAFIATGIYGKPLAKQHGAPIRLVVPWKYGFKSCKSIVRITLTDKQPATFWNTLGPQEYGFTANVNPEVPHPRWSQATEWMLPSQATRYDTVIYNGYGDYVAKLYA</sequence>
<evidence type="ECO:0000313" key="3">
    <source>
        <dbReference type="Proteomes" id="UP000319383"/>
    </source>
</evidence>
<accession>A0A517ZLP7</accession>
<name>A0A517ZLP7_9PLAN</name>
<dbReference type="Pfam" id="PF00174">
    <property type="entry name" value="Oxidored_molyb"/>
    <property type="match status" value="1"/>
</dbReference>
<dbReference type="EC" id="1.8.-.-" evidence="2"/>
<dbReference type="Proteomes" id="UP000319383">
    <property type="component" value="Chromosome"/>
</dbReference>
<dbReference type="KEGG" id="sdyn:Mal52_18850"/>
<dbReference type="InterPro" id="IPR000572">
    <property type="entry name" value="OxRdtase_Mopterin-bd_dom"/>
</dbReference>
<dbReference type="PANTHER" id="PTHR43032">
    <property type="entry name" value="PROTEIN-METHIONINE-SULFOXIDE REDUCTASE"/>
    <property type="match status" value="1"/>
</dbReference>
<keyword evidence="2" id="KW-0560">Oxidoreductase</keyword>
<dbReference type="NCBIfam" id="NF003767">
    <property type="entry name" value="PRK05363.1"/>
    <property type="match status" value="1"/>
</dbReference>
<dbReference type="Gene3D" id="3.90.420.10">
    <property type="entry name" value="Oxidoreductase, molybdopterin-binding domain"/>
    <property type="match status" value="1"/>
</dbReference>